<dbReference type="GO" id="GO:0020037">
    <property type="term" value="F:heme binding"/>
    <property type="evidence" value="ECO:0007669"/>
    <property type="project" value="InterPro"/>
</dbReference>
<dbReference type="GO" id="GO:0019825">
    <property type="term" value="F:oxygen binding"/>
    <property type="evidence" value="ECO:0007669"/>
    <property type="project" value="InterPro"/>
</dbReference>
<name>A0A918S4P5_9FLAO</name>
<accession>A0A918S4P5</accession>
<dbReference type="AlphaFoldDB" id="A0A918S4P5"/>
<dbReference type="RefSeq" id="WP_189602699.1">
    <property type="nucleotide sequence ID" value="NZ_BMXB01000001.1"/>
</dbReference>
<gene>
    <name evidence="1" type="ORF">GCM10007103_01330</name>
</gene>
<keyword evidence="2" id="KW-1185">Reference proteome</keyword>
<reference evidence="1" key="1">
    <citation type="journal article" date="2014" name="Int. J. Syst. Evol. Microbiol.">
        <title>Complete genome sequence of Corynebacterium casei LMG S-19264T (=DSM 44701T), isolated from a smear-ripened cheese.</title>
        <authorList>
            <consortium name="US DOE Joint Genome Institute (JGI-PGF)"/>
            <person name="Walter F."/>
            <person name="Albersmeier A."/>
            <person name="Kalinowski J."/>
            <person name="Ruckert C."/>
        </authorList>
    </citation>
    <scope>NUCLEOTIDE SEQUENCE</scope>
    <source>
        <strain evidence="1">KCTC 12719</strain>
    </source>
</reference>
<dbReference type="Gene3D" id="1.10.490.10">
    <property type="entry name" value="Globins"/>
    <property type="match status" value="1"/>
</dbReference>
<proteinExistence type="predicted"/>
<dbReference type="Proteomes" id="UP000610456">
    <property type="component" value="Unassembled WGS sequence"/>
</dbReference>
<dbReference type="CDD" id="cd08916">
    <property type="entry name" value="TrHb3_P"/>
    <property type="match status" value="1"/>
</dbReference>
<evidence type="ECO:0000313" key="2">
    <source>
        <dbReference type="Proteomes" id="UP000610456"/>
    </source>
</evidence>
<comment type="caution">
    <text evidence="1">The sequence shown here is derived from an EMBL/GenBank/DDBJ whole genome shotgun (WGS) entry which is preliminary data.</text>
</comment>
<protein>
    <recommendedName>
        <fullName evidence="3">Hemoglobin</fullName>
    </recommendedName>
</protein>
<sequence>MKQDIQNRGDVFTLVSTFYARVRENEEIGYFFNETIEDWPVHLEKLTDFWETNLFMVSKFRGNPQRAHKEVDAKFSHSIEQKHFGEWLNMWFATIDELFEGERANIAKNRARNMAGNLFMNMYLNRAKKS</sequence>
<reference evidence="1" key="2">
    <citation type="submission" date="2020-09" db="EMBL/GenBank/DDBJ databases">
        <authorList>
            <person name="Sun Q."/>
            <person name="Kim S."/>
        </authorList>
    </citation>
    <scope>NUCLEOTIDE SEQUENCE</scope>
    <source>
        <strain evidence="1">KCTC 12719</strain>
    </source>
</reference>
<evidence type="ECO:0008006" key="3">
    <source>
        <dbReference type="Google" id="ProtNLM"/>
    </source>
</evidence>
<dbReference type="InterPro" id="IPR009050">
    <property type="entry name" value="Globin-like_sf"/>
</dbReference>
<organism evidence="1 2">
    <name type="scientific">Salinimicrobium marinum</name>
    <dbReference type="NCBI Taxonomy" id="680283"/>
    <lineage>
        <taxon>Bacteria</taxon>
        <taxon>Pseudomonadati</taxon>
        <taxon>Bacteroidota</taxon>
        <taxon>Flavobacteriia</taxon>
        <taxon>Flavobacteriales</taxon>
        <taxon>Flavobacteriaceae</taxon>
        <taxon>Salinimicrobium</taxon>
    </lineage>
</organism>
<dbReference type="InterPro" id="IPR012292">
    <property type="entry name" value="Globin/Proto"/>
</dbReference>
<dbReference type="SUPFAM" id="SSF46458">
    <property type="entry name" value="Globin-like"/>
    <property type="match status" value="1"/>
</dbReference>
<dbReference type="EMBL" id="BMXB01000001">
    <property type="protein sequence ID" value="GHA23881.1"/>
    <property type="molecule type" value="Genomic_DNA"/>
</dbReference>
<evidence type="ECO:0000313" key="1">
    <source>
        <dbReference type="EMBL" id="GHA23881.1"/>
    </source>
</evidence>